<name>A0A3B0J0R2_9RICK</name>
<protein>
    <submittedName>
        <fullName evidence="1">Uncharacterized protein</fullName>
    </submittedName>
</protein>
<dbReference type="AlphaFoldDB" id="A0A3B0J0R2"/>
<dbReference type="EMBL" id="OUNF01000176">
    <property type="protein sequence ID" value="SPP33986.1"/>
    <property type="molecule type" value="Genomic_DNA"/>
</dbReference>
<proteinExistence type="predicted"/>
<organism evidence="1">
    <name type="scientific">Wolbachia endosymbiont of Aleurodicus floccissimus</name>
    <dbReference type="NCBI Taxonomy" id="2152762"/>
    <lineage>
        <taxon>Bacteria</taxon>
        <taxon>Pseudomonadati</taxon>
        <taxon>Pseudomonadota</taxon>
        <taxon>Alphaproteobacteria</taxon>
        <taxon>Rickettsiales</taxon>
        <taxon>Anaplasmataceae</taxon>
        <taxon>Wolbachieae</taxon>
        <taxon>Wolbachia</taxon>
    </lineage>
</organism>
<sequence length="88" mass="9880">MYDFGSIILAPLILSSQSQLIVIWYNVHTMSFQSGIQLLIQPSTKNIVFLHNTFILTNLVSNLDARGLCCIAGEKVEITDKIHYKIAI</sequence>
<accession>A0A3B0J0R2</accession>
<gene>
    <name evidence="1" type="ORF">WBAF_0631</name>
</gene>
<evidence type="ECO:0000313" key="1">
    <source>
        <dbReference type="EMBL" id="SPP33986.1"/>
    </source>
</evidence>
<reference evidence="1" key="1">
    <citation type="submission" date="2018-04" db="EMBL/GenBank/DDBJ databases">
        <authorList>
            <person name="Go L.Y."/>
            <person name="Mitchell J.A."/>
        </authorList>
    </citation>
    <scope>NUCLEOTIDE SEQUENCE</scope>
    <source>
        <strain evidence="1">WBAF</strain>
    </source>
</reference>